<dbReference type="InterPro" id="IPR000524">
    <property type="entry name" value="Tscrpt_reg_HTH_GntR"/>
</dbReference>
<dbReference type="RefSeq" id="WP_048634456.1">
    <property type="nucleotide sequence ID" value="NZ_CVQQ01000020.1"/>
</dbReference>
<proteinExistence type="predicted"/>
<keyword evidence="6" id="KW-1185">Reference proteome</keyword>
<dbReference type="PANTHER" id="PTHR43537">
    <property type="entry name" value="TRANSCRIPTIONAL REGULATOR, GNTR FAMILY"/>
    <property type="match status" value="1"/>
</dbReference>
<dbReference type="GO" id="GO:0003677">
    <property type="term" value="F:DNA binding"/>
    <property type="evidence" value="ECO:0007669"/>
    <property type="project" value="UniProtKB-KW"/>
</dbReference>
<dbReference type="PANTHER" id="PTHR43537:SF44">
    <property type="entry name" value="GNTR FAMILY REGULATORY PROTEIN"/>
    <property type="match status" value="1"/>
</dbReference>
<keyword evidence="2" id="KW-0238">DNA-binding</keyword>
<feature type="domain" description="HTH gntR-type" evidence="4">
    <location>
        <begin position="1"/>
        <end position="69"/>
    </location>
</feature>
<keyword evidence="1" id="KW-0805">Transcription regulation</keyword>
<dbReference type="OrthoDB" id="9784718at2"/>
<dbReference type="SUPFAM" id="SSF46785">
    <property type="entry name" value="Winged helix' DNA-binding domain"/>
    <property type="match status" value="1"/>
</dbReference>
<evidence type="ECO:0000256" key="3">
    <source>
        <dbReference type="ARBA" id="ARBA00023163"/>
    </source>
</evidence>
<keyword evidence="3" id="KW-0804">Transcription</keyword>
<evidence type="ECO:0000256" key="1">
    <source>
        <dbReference type="ARBA" id="ARBA00023015"/>
    </source>
</evidence>
<dbReference type="STRING" id="1791.GCA_001049355_04607"/>
<dbReference type="InterPro" id="IPR036388">
    <property type="entry name" value="WH-like_DNA-bd_sf"/>
</dbReference>
<dbReference type="PRINTS" id="PR00035">
    <property type="entry name" value="HTHGNTR"/>
</dbReference>
<dbReference type="InterPro" id="IPR011711">
    <property type="entry name" value="GntR_C"/>
</dbReference>
<evidence type="ECO:0000256" key="2">
    <source>
        <dbReference type="ARBA" id="ARBA00023125"/>
    </source>
</evidence>
<accession>A0A448IRC8</accession>
<dbReference type="Pfam" id="PF07729">
    <property type="entry name" value="FCD"/>
    <property type="match status" value="1"/>
</dbReference>
<dbReference type="InterPro" id="IPR036390">
    <property type="entry name" value="WH_DNA-bd_sf"/>
</dbReference>
<dbReference type="SMART" id="SM00345">
    <property type="entry name" value="HTH_GNTR"/>
    <property type="match status" value="1"/>
</dbReference>
<dbReference type="PROSITE" id="PS50949">
    <property type="entry name" value="HTH_GNTR"/>
    <property type="match status" value="1"/>
</dbReference>
<dbReference type="Gene3D" id="1.20.120.530">
    <property type="entry name" value="GntR ligand-binding domain-like"/>
    <property type="match status" value="1"/>
</dbReference>
<name>A0A448IRC8_MYCAU</name>
<dbReference type="AlphaFoldDB" id="A0A448IRC8"/>
<dbReference type="CDD" id="cd07377">
    <property type="entry name" value="WHTH_GntR"/>
    <property type="match status" value="1"/>
</dbReference>
<dbReference type="InterPro" id="IPR008920">
    <property type="entry name" value="TF_FadR/GntR_C"/>
</dbReference>
<organism evidence="5 6">
    <name type="scientific">Mycolicibacterium aurum</name>
    <name type="common">Mycobacterium aurum</name>
    <dbReference type="NCBI Taxonomy" id="1791"/>
    <lineage>
        <taxon>Bacteria</taxon>
        <taxon>Bacillati</taxon>
        <taxon>Actinomycetota</taxon>
        <taxon>Actinomycetes</taxon>
        <taxon>Mycobacteriales</taxon>
        <taxon>Mycobacteriaceae</taxon>
        <taxon>Mycolicibacterium</taxon>
    </lineage>
</organism>
<dbReference type="EMBL" id="LR134356">
    <property type="protein sequence ID" value="VEG54969.1"/>
    <property type="molecule type" value="Genomic_DNA"/>
</dbReference>
<evidence type="ECO:0000259" key="4">
    <source>
        <dbReference type="PROSITE" id="PS50949"/>
    </source>
</evidence>
<reference evidence="5 6" key="1">
    <citation type="submission" date="2018-12" db="EMBL/GenBank/DDBJ databases">
        <authorList>
            <consortium name="Pathogen Informatics"/>
        </authorList>
    </citation>
    <scope>NUCLEOTIDE SEQUENCE [LARGE SCALE GENOMIC DNA]</scope>
    <source>
        <strain evidence="5 6">NCTC10437</strain>
    </source>
</reference>
<gene>
    <name evidence="5" type="primary">lutR_4</name>
    <name evidence="5" type="ORF">NCTC10437_02751</name>
</gene>
<dbReference type="KEGG" id="mauu:NCTC10437_02751"/>
<dbReference type="SUPFAM" id="SSF48008">
    <property type="entry name" value="GntR ligand-binding domain-like"/>
    <property type="match status" value="1"/>
</dbReference>
<evidence type="ECO:0000313" key="5">
    <source>
        <dbReference type="EMBL" id="VEG54969.1"/>
    </source>
</evidence>
<dbReference type="Proteomes" id="UP000279306">
    <property type="component" value="Chromosome"/>
</dbReference>
<dbReference type="Pfam" id="PF00392">
    <property type="entry name" value="GntR"/>
    <property type="match status" value="1"/>
</dbReference>
<sequence length="243" mass="26947">MALPEELADMLLGSIVDGQFPSESVLPSEGELAQKYGMSRLTVREAVRILRSQNIVSIHRGRGTFINPPQAWRSLAAVVRIEERRSPSGGVSRRLIEARRMVEIGAAQLAAVHRSKEDLESLAASIEEMRLANRQSQVELFVEADIAFHDVIMHATANMFIPFMFEPFGHLLIEARTETSAIPEIQVNAIAMHEAILEALISGDPKKSRDAMEAHMDQTENDLRRYVIDADQPAAQGANRDAP</sequence>
<dbReference type="Gene3D" id="1.10.10.10">
    <property type="entry name" value="Winged helix-like DNA-binding domain superfamily/Winged helix DNA-binding domain"/>
    <property type="match status" value="1"/>
</dbReference>
<dbReference type="GO" id="GO:0003700">
    <property type="term" value="F:DNA-binding transcription factor activity"/>
    <property type="evidence" value="ECO:0007669"/>
    <property type="project" value="InterPro"/>
</dbReference>
<evidence type="ECO:0000313" key="6">
    <source>
        <dbReference type="Proteomes" id="UP000279306"/>
    </source>
</evidence>
<dbReference type="SMART" id="SM00895">
    <property type="entry name" value="FCD"/>
    <property type="match status" value="1"/>
</dbReference>
<protein>
    <submittedName>
        <fullName evidence="5">GntR family transcriptional regulator</fullName>
    </submittedName>
</protein>